<proteinExistence type="inferred from homology"/>
<keyword evidence="4 6" id="KW-0238">DNA-binding</keyword>
<dbReference type="InterPro" id="IPR042197">
    <property type="entry name" value="Apaf_helical"/>
</dbReference>
<dbReference type="CDD" id="cd15831">
    <property type="entry name" value="BTAD"/>
    <property type="match status" value="1"/>
</dbReference>
<feature type="domain" description="OmpR/PhoB-type" evidence="7">
    <location>
        <begin position="1"/>
        <end position="92"/>
    </location>
</feature>
<keyword evidence="2" id="KW-0677">Repeat</keyword>
<dbReference type="SMART" id="SM01043">
    <property type="entry name" value="BTAD"/>
    <property type="match status" value="1"/>
</dbReference>
<protein>
    <submittedName>
        <fullName evidence="8">BTAD domain-containing putative transcriptional regulator</fullName>
    </submittedName>
</protein>
<evidence type="ECO:0000256" key="2">
    <source>
        <dbReference type="ARBA" id="ARBA00022737"/>
    </source>
</evidence>
<dbReference type="SUPFAM" id="SSF48452">
    <property type="entry name" value="TPR-like"/>
    <property type="match status" value="2"/>
</dbReference>
<comment type="similarity">
    <text evidence="1">Belongs to the AfsR/DnrI/RedD regulatory family.</text>
</comment>
<dbReference type="SUPFAM" id="SSF52540">
    <property type="entry name" value="P-loop containing nucleoside triphosphate hydrolases"/>
    <property type="match status" value="1"/>
</dbReference>
<dbReference type="InterPro" id="IPR058852">
    <property type="entry name" value="HTH_77"/>
</dbReference>
<dbReference type="EMBL" id="JAPNUD010000124">
    <property type="protein sequence ID" value="MDA0645145.1"/>
    <property type="molecule type" value="Genomic_DNA"/>
</dbReference>
<dbReference type="PANTHER" id="PTHR35807:SF1">
    <property type="entry name" value="TRANSCRIPTIONAL REGULATOR REDD"/>
    <property type="match status" value="1"/>
</dbReference>
<dbReference type="Pfam" id="PF00931">
    <property type="entry name" value="NB-ARC"/>
    <property type="match status" value="1"/>
</dbReference>
<dbReference type="SMART" id="SM00862">
    <property type="entry name" value="Trans_reg_C"/>
    <property type="match status" value="1"/>
</dbReference>
<keyword evidence="3" id="KW-0805">Transcription regulation</keyword>
<dbReference type="InterPro" id="IPR011990">
    <property type="entry name" value="TPR-like_helical_dom_sf"/>
</dbReference>
<gene>
    <name evidence="8" type="ORF">OUY24_31345</name>
</gene>
<keyword evidence="5" id="KW-0804">Transcription</keyword>
<evidence type="ECO:0000256" key="4">
    <source>
        <dbReference type="ARBA" id="ARBA00023125"/>
    </source>
</evidence>
<dbReference type="Gene3D" id="1.10.10.10">
    <property type="entry name" value="Winged helix-like DNA-binding domain superfamily/Winged helix DNA-binding domain"/>
    <property type="match status" value="1"/>
</dbReference>
<dbReference type="InterPro" id="IPR027417">
    <property type="entry name" value="P-loop_NTPase"/>
</dbReference>
<evidence type="ECO:0000313" key="8">
    <source>
        <dbReference type="EMBL" id="MDA0645145.1"/>
    </source>
</evidence>
<reference evidence="8 9" key="1">
    <citation type="submission" date="2022-11" db="EMBL/GenBank/DDBJ databases">
        <title>Nonomuraea corallina sp. nov., a new species of the genus Nonomuraea isolated from sea side sediment in Thai sea.</title>
        <authorList>
            <person name="Ngamcharungchit C."/>
            <person name="Matsumoto A."/>
            <person name="Suriyachadkun C."/>
            <person name="Panbangred W."/>
            <person name="Inahashi Y."/>
            <person name="Intra B."/>
        </authorList>
    </citation>
    <scope>NUCLEOTIDE SEQUENCE [LARGE SCALE GENOMIC DNA]</scope>
    <source>
        <strain evidence="8 9">DSM 43553</strain>
    </source>
</reference>
<evidence type="ECO:0000256" key="3">
    <source>
        <dbReference type="ARBA" id="ARBA00023015"/>
    </source>
</evidence>
<dbReference type="InterPro" id="IPR002182">
    <property type="entry name" value="NB-ARC"/>
</dbReference>
<dbReference type="Pfam" id="PF25872">
    <property type="entry name" value="HTH_77"/>
    <property type="match status" value="1"/>
</dbReference>
<organism evidence="8 9">
    <name type="scientific">Nonomuraea ferruginea</name>
    <dbReference type="NCBI Taxonomy" id="46174"/>
    <lineage>
        <taxon>Bacteria</taxon>
        <taxon>Bacillati</taxon>
        <taxon>Actinomycetota</taxon>
        <taxon>Actinomycetes</taxon>
        <taxon>Streptosporangiales</taxon>
        <taxon>Streptosporangiaceae</taxon>
        <taxon>Nonomuraea</taxon>
    </lineage>
</organism>
<evidence type="ECO:0000256" key="6">
    <source>
        <dbReference type="PROSITE-ProRule" id="PRU01091"/>
    </source>
</evidence>
<evidence type="ECO:0000259" key="7">
    <source>
        <dbReference type="PROSITE" id="PS51755"/>
    </source>
</evidence>
<feature type="DNA-binding region" description="OmpR/PhoB-type" evidence="6">
    <location>
        <begin position="1"/>
        <end position="92"/>
    </location>
</feature>
<name>A0ABT4T6T2_9ACTN</name>
<evidence type="ECO:0000256" key="5">
    <source>
        <dbReference type="ARBA" id="ARBA00023163"/>
    </source>
</evidence>
<keyword evidence="9" id="KW-1185">Reference proteome</keyword>
<dbReference type="Pfam" id="PF03704">
    <property type="entry name" value="BTAD"/>
    <property type="match status" value="1"/>
</dbReference>
<comment type="caution">
    <text evidence="8">The sequence shown here is derived from an EMBL/GenBank/DDBJ whole genome shotgun (WGS) entry which is preliminary data.</text>
</comment>
<dbReference type="InterPro" id="IPR051677">
    <property type="entry name" value="AfsR-DnrI-RedD_regulator"/>
</dbReference>
<dbReference type="Proteomes" id="UP001212498">
    <property type="component" value="Unassembled WGS sequence"/>
</dbReference>
<dbReference type="InterPro" id="IPR003593">
    <property type="entry name" value="AAA+_ATPase"/>
</dbReference>
<dbReference type="PRINTS" id="PR00364">
    <property type="entry name" value="DISEASERSIST"/>
</dbReference>
<evidence type="ECO:0000313" key="9">
    <source>
        <dbReference type="Proteomes" id="UP001212498"/>
    </source>
</evidence>
<dbReference type="PANTHER" id="PTHR35807">
    <property type="entry name" value="TRANSCRIPTIONAL REGULATOR REDD-RELATED"/>
    <property type="match status" value="1"/>
</dbReference>
<evidence type="ECO:0000256" key="1">
    <source>
        <dbReference type="ARBA" id="ARBA00005820"/>
    </source>
</evidence>
<dbReference type="PROSITE" id="PS51755">
    <property type="entry name" value="OMPR_PHOB"/>
    <property type="match status" value="1"/>
</dbReference>
<dbReference type="Gene3D" id="3.40.50.300">
    <property type="entry name" value="P-loop containing nucleotide triphosphate hydrolases"/>
    <property type="match status" value="1"/>
</dbReference>
<dbReference type="Gene3D" id="1.10.8.430">
    <property type="entry name" value="Helical domain of apoptotic protease-activating factors"/>
    <property type="match status" value="1"/>
</dbReference>
<accession>A0ABT4T6T2</accession>
<dbReference type="SMART" id="SM00382">
    <property type="entry name" value="AAA"/>
    <property type="match status" value="1"/>
</dbReference>
<dbReference type="InterPro" id="IPR001867">
    <property type="entry name" value="OmpR/PhoB-type_DNA-bd"/>
</dbReference>
<dbReference type="InterPro" id="IPR036388">
    <property type="entry name" value="WH-like_DNA-bd_sf"/>
</dbReference>
<sequence>MTFSVLGPVRVRGGGAVSALGRSQRRGLLGFLLINANKVVTMETVIDALWGGAPPPSARAQIYSGIHAIRRELRALGLDEVASSRGGYTLRADAATLDLALFEGYVRQAGAGQPPEQVVRSLRRGLALWNGPALSDASGAYVEAVRVHLEETRLGCVETLIDAELALGRHDHAIGELRRLVAEHPLRERLHAQLMLALYRGGRRIEALDLSRDLRRRLVEEHGLDPGQAVTELEQAILRADPGLAPPPNGSVTATPGGAPAQLPADTTDFTGRDRELVQALSALAGPRGSAPPICAITGPPGVGKTVFAVHAAHRVRESHPDGQLFVDLRGADSRPAEPDEVLAAFLRALGVDGRRIPEAREERSALYRTMLAGRRVLVVLDNVTDESQVKPLLPGAGTCSVLVTSRRRLAGLGAPTTVELLPFDGEESVELLGLIAGSARVAAEDTEAREVARLCGGLPLALRIAGSRLAARPHRRIAELARRLADEQRRLDELSYSGLGVRAGLDLAYQALGEAERRLLRRLAFLDVPEAGPWLAVAVGGERPADTEETLERLTDIHLLRVAGVDGTGQIRYGMHDLVRTYCRERMAEEETADMAVSVVSSAARHLLRLAAEARSADRGHDYYARLAGELAVAVDERTVRHAAEHAVNWLEAEAATVHGVLRQTEAHGLFDEGWRIALMGGWLYDIRCWAGEYRKILTIAYRMAEKSGDRRAQAIVPALSAELGVLAGALDEAARTLASSERIFAEIGDEHGLAEVWRMLVTLERTRGEHTVALRRCERIRETFRVMEDHSGEAHTLRCVGQIHLVEGRVPEALRYLEEALRVAGRSRGGWKRLNTLYWLGEVYLRVGRAGEARDAFLKVAEAADRVGDFTGGAFARLGLAHVAIEAGERRQARTLLAAALDHAERSELALVLCKIGLAVGEALARLGELARAGETIERVLPGIDGLASPPMRAEAMALLARVREGRRVARV</sequence>
<dbReference type="RefSeq" id="WP_271278896.1">
    <property type="nucleotide sequence ID" value="NZ_BAABFD010000040.1"/>
</dbReference>
<dbReference type="Gene3D" id="1.25.40.10">
    <property type="entry name" value="Tetratricopeptide repeat domain"/>
    <property type="match status" value="3"/>
</dbReference>
<dbReference type="SUPFAM" id="SSF46894">
    <property type="entry name" value="C-terminal effector domain of the bipartite response regulators"/>
    <property type="match status" value="1"/>
</dbReference>
<dbReference type="InterPro" id="IPR016032">
    <property type="entry name" value="Sig_transdc_resp-reg_C-effctor"/>
</dbReference>
<dbReference type="InterPro" id="IPR005158">
    <property type="entry name" value="BTAD"/>
</dbReference>